<evidence type="ECO:0000313" key="4">
    <source>
        <dbReference type="Proteomes" id="UP000199427"/>
    </source>
</evidence>
<dbReference type="Pfam" id="PF13624">
    <property type="entry name" value="SurA_N_3"/>
    <property type="match status" value="1"/>
</dbReference>
<feature type="compositionally biased region" description="Acidic residues" evidence="1">
    <location>
        <begin position="23"/>
        <end position="69"/>
    </location>
</feature>
<dbReference type="Proteomes" id="UP000199427">
    <property type="component" value="Unassembled WGS sequence"/>
</dbReference>
<feature type="compositionally biased region" description="Basic and acidic residues" evidence="1">
    <location>
        <begin position="228"/>
        <end position="242"/>
    </location>
</feature>
<dbReference type="Gene3D" id="1.10.4030.10">
    <property type="entry name" value="Porin chaperone SurA, peptide-binding domain"/>
    <property type="match status" value="1"/>
</dbReference>
<evidence type="ECO:0000256" key="1">
    <source>
        <dbReference type="SAM" id="MobiDB-lite"/>
    </source>
</evidence>
<organism evidence="3 4">
    <name type="scientific">Piscibacillus halophilus</name>
    <dbReference type="NCBI Taxonomy" id="571933"/>
    <lineage>
        <taxon>Bacteria</taxon>
        <taxon>Bacillati</taxon>
        <taxon>Bacillota</taxon>
        <taxon>Bacilli</taxon>
        <taxon>Bacillales</taxon>
        <taxon>Bacillaceae</taxon>
        <taxon>Piscibacillus</taxon>
    </lineage>
</organism>
<feature type="compositionally biased region" description="Acidic residues" evidence="1">
    <location>
        <begin position="218"/>
        <end position="227"/>
    </location>
</feature>
<dbReference type="PANTHER" id="PTHR47245">
    <property type="entry name" value="PEPTIDYLPROLYL ISOMERASE"/>
    <property type="match status" value="1"/>
</dbReference>
<feature type="signal peptide" evidence="2">
    <location>
        <begin position="1"/>
        <end position="18"/>
    </location>
</feature>
<feature type="region of interest" description="Disordered" evidence="1">
    <location>
        <begin position="152"/>
        <end position="175"/>
    </location>
</feature>
<feature type="region of interest" description="Disordered" evidence="1">
    <location>
        <begin position="22"/>
        <end position="69"/>
    </location>
</feature>
<dbReference type="OrthoDB" id="4775280at2"/>
<proteinExistence type="predicted"/>
<dbReference type="PANTHER" id="PTHR47245:SF2">
    <property type="entry name" value="PEPTIDYL-PROLYL CIS-TRANS ISOMERASE HP_0175-RELATED"/>
    <property type="match status" value="1"/>
</dbReference>
<feature type="region of interest" description="Disordered" evidence="1">
    <location>
        <begin position="210"/>
        <end position="242"/>
    </location>
</feature>
<reference evidence="3 4" key="1">
    <citation type="submission" date="2016-10" db="EMBL/GenBank/DDBJ databases">
        <authorList>
            <person name="de Groot N.N."/>
        </authorList>
    </citation>
    <scope>NUCLEOTIDE SEQUENCE [LARGE SCALE GENOMIC DNA]</scope>
    <source>
        <strain evidence="3 4">DSM 21633</strain>
    </source>
</reference>
<dbReference type="InterPro" id="IPR050245">
    <property type="entry name" value="PrsA_foldase"/>
</dbReference>
<feature type="compositionally biased region" description="Acidic residues" evidence="1">
    <location>
        <begin position="154"/>
        <end position="173"/>
    </location>
</feature>
<dbReference type="AlphaFoldDB" id="A0A1H9K7Z1"/>
<protein>
    <submittedName>
        <fullName evidence="3">SurA N-terminal domain-containing protein</fullName>
    </submittedName>
</protein>
<dbReference type="RefSeq" id="WP_091774937.1">
    <property type="nucleotide sequence ID" value="NZ_CAESCL010000016.1"/>
</dbReference>
<accession>A0A1H9K7Z1</accession>
<keyword evidence="2" id="KW-0732">Signal</keyword>
<keyword evidence="4" id="KW-1185">Reference proteome</keyword>
<gene>
    <name evidence="3" type="ORF">SAMN05216362_1369</name>
</gene>
<dbReference type="STRING" id="571933.SAMN05216362_1369"/>
<dbReference type="PROSITE" id="PS51257">
    <property type="entry name" value="PROKAR_LIPOPROTEIN"/>
    <property type="match status" value="1"/>
</dbReference>
<evidence type="ECO:0000256" key="2">
    <source>
        <dbReference type="SAM" id="SignalP"/>
    </source>
</evidence>
<name>A0A1H9K7Z1_9BACI</name>
<evidence type="ECO:0000313" key="3">
    <source>
        <dbReference type="EMBL" id="SEQ95168.1"/>
    </source>
</evidence>
<sequence length="260" mass="29722">MKKFLTAILIVMLTAFLAACTGDSDESDNQEEPNEEEQGQEEENAEENEDENEEGSEESAAIEDIEDDQVVATVNETEILGEELKSSVNFFNQQYQQMGQDPSQLAGEIQKQALDNLIHIELVKQAAADEGIEVDEEEVDEEYQSQIQQVQEATDLESEEEVLEENETTEEEVKENIRQNLITTEYLEQNVEEPEVTDEELEEAYNNYKSAMEQQGQEVEDSLEDMEDQLREQVKSQKSGEKELELLEQLRENADVEVLI</sequence>
<dbReference type="EMBL" id="FOES01000036">
    <property type="protein sequence ID" value="SEQ95168.1"/>
    <property type="molecule type" value="Genomic_DNA"/>
</dbReference>
<feature type="chain" id="PRO_5038883837" evidence="2">
    <location>
        <begin position="19"/>
        <end position="260"/>
    </location>
</feature>
<dbReference type="InterPro" id="IPR027304">
    <property type="entry name" value="Trigger_fact/SurA_dom_sf"/>
</dbReference>
<dbReference type="SUPFAM" id="SSF109998">
    <property type="entry name" value="Triger factor/SurA peptide-binding domain-like"/>
    <property type="match status" value="1"/>
</dbReference>